<name>A0A099KAD5_COLPS</name>
<dbReference type="RefSeq" id="WP_033095730.1">
    <property type="nucleotide sequence ID" value="NZ_JQED01000055.1"/>
</dbReference>
<dbReference type="GO" id="GO:0043093">
    <property type="term" value="P:FtsZ-dependent cytokinesis"/>
    <property type="evidence" value="ECO:0007669"/>
    <property type="project" value="TreeGrafter"/>
</dbReference>
<dbReference type="Proteomes" id="UP000029843">
    <property type="component" value="Unassembled WGS sequence"/>
</dbReference>
<keyword evidence="7" id="KW-0717">Septation</keyword>
<dbReference type="OrthoDB" id="5772359at2"/>
<comment type="subunit">
    <text evidence="10">Homodimer. Interacts with FtsZ.</text>
</comment>
<evidence type="ECO:0000256" key="8">
    <source>
        <dbReference type="ARBA" id="ARBA00023306"/>
    </source>
</evidence>
<comment type="subcellular location">
    <subcellularLocation>
        <location evidence="1">Cytoplasm</location>
    </subcellularLocation>
</comment>
<dbReference type="Gene3D" id="1.20.5.50">
    <property type="match status" value="1"/>
</dbReference>
<accession>A0A099KAD5</accession>
<dbReference type="GO" id="GO:0032153">
    <property type="term" value="C:cell division site"/>
    <property type="evidence" value="ECO:0007669"/>
    <property type="project" value="TreeGrafter"/>
</dbReference>
<comment type="caution">
    <text evidence="12">The sequence shown here is derived from an EMBL/GenBank/DDBJ whole genome shotgun (WGS) entry which is preliminary data.</text>
</comment>
<dbReference type="InterPro" id="IPR042233">
    <property type="entry name" value="Cell_div_ZapA_N"/>
</dbReference>
<dbReference type="GO" id="GO:0030428">
    <property type="term" value="C:cell septum"/>
    <property type="evidence" value="ECO:0007669"/>
    <property type="project" value="TreeGrafter"/>
</dbReference>
<sequence length="102" mass="11207">MSQRTVEINIVDRKLKIACPIGQETALLTAAQELSDRLTKAGAGKAISTPEQTLLMTALNLANDLLKTQQQLKVEQQDNQQKIALLQTTIEQALSHTKKKIA</sequence>
<proteinExistence type="inferred from homology"/>
<organism evidence="12 13">
    <name type="scientific">Colwellia psychrerythraea</name>
    <name type="common">Vibrio psychroerythus</name>
    <dbReference type="NCBI Taxonomy" id="28229"/>
    <lineage>
        <taxon>Bacteria</taxon>
        <taxon>Pseudomonadati</taxon>
        <taxon>Pseudomonadota</taxon>
        <taxon>Gammaproteobacteria</taxon>
        <taxon>Alteromonadales</taxon>
        <taxon>Colwelliaceae</taxon>
        <taxon>Colwellia</taxon>
    </lineage>
</organism>
<evidence type="ECO:0000256" key="7">
    <source>
        <dbReference type="ARBA" id="ARBA00023210"/>
    </source>
</evidence>
<evidence type="ECO:0000256" key="9">
    <source>
        <dbReference type="ARBA" id="ARBA00024910"/>
    </source>
</evidence>
<dbReference type="GO" id="GO:0000921">
    <property type="term" value="P:septin ring assembly"/>
    <property type="evidence" value="ECO:0007669"/>
    <property type="project" value="TreeGrafter"/>
</dbReference>
<comment type="similarity">
    <text evidence="2">Belongs to the ZapA family. Type 1 subfamily.</text>
</comment>
<evidence type="ECO:0000313" key="12">
    <source>
        <dbReference type="EMBL" id="KGJ87316.1"/>
    </source>
</evidence>
<reference evidence="12 13" key="1">
    <citation type="submission" date="2014-08" db="EMBL/GenBank/DDBJ databases">
        <title>Genomic and Phenotypic Diversity of Colwellia psychrerythraea strains from Disparate Marine Basins.</title>
        <authorList>
            <person name="Techtmann S.M."/>
            <person name="Stelling S.C."/>
            <person name="Utturkar S.M."/>
            <person name="Alshibli N."/>
            <person name="Harris A."/>
            <person name="Brown S.D."/>
            <person name="Hazen T.C."/>
        </authorList>
    </citation>
    <scope>NUCLEOTIDE SEQUENCE [LARGE SCALE GENOMIC DNA]</scope>
    <source>
        <strain evidence="12 13">ND2E</strain>
    </source>
</reference>
<dbReference type="GO" id="GO:0000917">
    <property type="term" value="P:division septum assembly"/>
    <property type="evidence" value="ECO:0007669"/>
    <property type="project" value="UniProtKB-KW"/>
</dbReference>
<keyword evidence="5" id="KW-0132">Cell division</keyword>
<dbReference type="PANTHER" id="PTHR34981:SF1">
    <property type="entry name" value="CELL DIVISION PROTEIN ZAPA"/>
    <property type="match status" value="1"/>
</dbReference>
<evidence type="ECO:0000256" key="5">
    <source>
        <dbReference type="ARBA" id="ARBA00022618"/>
    </source>
</evidence>
<keyword evidence="4" id="KW-0963">Cytoplasm</keyword>
<dbReference type="AlphaFoldDB" id="A0A099KAD5"/>
<evidence type="ECO:0000256" key="10">
    <source>
        <dbReference type="ARBA" id="ARBA00026068"/>
    </source>
</evidence>
<evidence type="ECO:0000313" key="13">
    <source>
        <dbReference type="Proteomes" id="UP000029843"/>
    </source>
</evidence>
<dbReference type="PANTHER" id="PTHR34981">
    <property type="entry name" value="CELL DIVISION PROTEIN ZAPA"/>
    <property type="match status" value="1"/>
</dbReference>
<evidence type="ECO:0000256" key="3">
    <source>
        <dbReference type="ARBA" id="ARBA00015195"/>
    </source>
</evidence>
<protein>
    <recommendedName>
        <fullName evidence="3">Cell division protein ZapA</fullName>
    </recommendedName>
    <alternativeName>
        <fullName evidence="11">Z ring-associated protein ZapA</fullName>
    </alternativeName>
</protein>
<comment type="function">
    <text evidence="9">Activator of cell division through the inhibition of FtsZ GTPase activity, therefore promoting FtsZ assembly into bundles of protofilaments necessary for the formation of the division Z ring. It is recruited early at mid-cell but it is not essential for cell division.</text>
</comment>
<evidence type="ECO:0000256" key="4">
    <source>
        <dbReference type="ARBA" id="ARBA00022490"/>
    </source>
</evidence>
<dbReference type="InterPro" id="IPR036192">
    <property type="entry name" value="Cell_div_ZapA-like_sf"/>
</dbReference>
<keyword evidence="6" id="KW-0175">Coiled coil</keyword>
<dbReference type="PATRIC" id="fig|28229.4.peg.4209"/>
<dbReference type="SUPFAM" id="SSF102829">
    <property type="entry name" value="Cell division protein ZapA-like"/>
    <property type="match status" value="1"/>
</dbReference>
<dbReference type="Pfam" id="PF05164">
    <property type="entry name" value="ZapA"/>
    <property type="match status" value="1"/>
</dbReference>
<dbReference type="EMBL" id="JQED01000055">
    <property type="protein sequence ID" value="KGJ87316.1"/>
    <property type="molecule type" value="Genomic_DNA"/>
</dbReference>
<dbReference type="GO" id="GO:0005829">
    <property type="term" value="C:cytosol"/>
    <property type="evidence" value="ECO:0007669"/>
    <property type="project" value="TreeGrafter"/>
</dbReference>
<evidence type="ECO:0000256" key="6">
    <source>
        <dbReference type="ARBA" id="ARBA00023054"/>
    </source>
</evidence>
<evidence type="ECO:0000256" key="11">
    <source>
        <dbReference type="ARBA" id="ARBA00033158"/>
    </source>
</evidence>
<gene>
    <name evidence="12" type="ORF">ND2E_0723</name>
</gene>
<dbReference type="InterPro" id="IPR007838">
    <property type="entry name" value="Cell_div_ZapA-like"/>
</dbReference>
<keyword evidence="8" id="KW-0131">Cell cycle</keyword>
<evidence type="ECO:0000256" key="1">
    <source>
        <dbReference type="ARBA" id="ARBA00004496"/>
    </source>
</evidence>
<dbReference type="Gene3D" id="3.30.160.880">
    <property type="entry name" value="Cell division protein ZapA protomer, N-terminal domain"/>
    <property type="match status" value="1"/>
</dbReference>
<evidence type="ECO:0000256" key="2">
    <source>
        <dbReference type="ARBA" id="ARBA00010074"/>
    </source>
</evidence>